<dbReference type="KEGG" id="mets:DK389_02055"/>
<keyword evidence="1" id="KW-0812">Transmembrane</keyword>
<evidence type="ECO:0000313" key="2">
    <source>
        <dbReference type="EMBL" id="AWN39535.1"/>
    </source>
</evidence>
<keyword evidence="1" id="KW-1133">Transmembrane helix</keyword>
<keyword evidence="3" id="KW-1185">Reference proteome</keyword>
<sequence>MLAQFQKLAPEMRSRRWAITLARTEGGLSFYGAGVTFFVFEDLSTLFLHDEGPCFGGMQKGNFFEHPYGERVYL</sequence>
<dbReference type="EMBL" id="CP029550">
    <property type="protein sequence ID" value="AWN39535.1"/>
    <property type="molecule type" value="Genomic_DNA"/>
</dbReference>
<feature type="transmembrane region" description="Helical" evidence="1">
    <location>
        <begin position="21"/>
        <end position="40"/>
    </location>
</feature>
<gene>
    <name evidence="2" type="ORF">DK389_02055</name>
</gene>
<evidence type="ECO:0000313" key="3">
    <source>
        <dbReference type="Proteomes" id="UP000245926"/>
    </source>
</evidence>
<accession>A0A2U8W0H4</accession>
<evidence type="ECO:0000256" key="1">
    <source>
        <dbReference type="SAM" id="Phobius"/>
    </source>
</evidence>
<proteinExistence type="predicted"/>
<dbReference type="Proteomes" id="UP000245926">
    <property type="component" value="Chromosome"/>
</dbReference>
<keyword evidence="1" id="KW-0472">Membrane</keyword>
<dbReference type="OrthoDB" id="9854876at2"/>
<protein>
    <submittedName>
        <fullName evidence="2">Uncharacterized protein</fullName>
    </submittedName>
</protein>
<name>A0A2U8W0H4_9HYPH</name>
<organism evidence="2 3">
    <name type="scientific">Methylobacterium durans</name>
    <dbReference type="NCBI Taxonomy" id="2202825"/>
    <lineage>
        <taxon>Bacteria</taxon>
        <taxon>Pseudomonadati</taxon>
        <taxon>Pseudomonadota</taxon>
        <taxon>Alphaproteobacteria</taxon>
        <taxon>Hyphomicrobiales</taxon>
        <taxon>Methylobacteriaceae</taxon>
        <taxon>Methylobacterium</taxon>
    </lineage>
</organism>
<reference evidence="3" key="1">
    <citation type="submission" date="2018-05" db="EMBL/GenBank/DDBJ databases">
        <title>Complete Genome Sequence of Methylobacterium sp. 17SD2-17.</title>
        <authorList>
            <person name="Srinivasan S."/>
        </authorList>
    </citation>
    <scope>NUCLEOTIDE SEQUENCE [LARGE SCALE GENOMIC DNA]</scope>
    <source>
        <strain evidence="3">17SD2-17</strain>
    </source>
</reference>
<dbReference type="AlphaFoldDB" id="A0A2U8W0H4"/>